<dbReference type="EMBL" id="KZ293679">
    <property type="protein sequence ID" value="PBK87294.1"/>
    <property type="molecule type" value="Genomic_DNA"/>
</dbReference>
<dbReference type="AlphaFoldDB" id="A0A2H3D0N5"/>
<evidence type="ECO:0000313" key="3">
    <source>
        <dbReference type="Proteomes" id="UP000217790"/>
    </source>
</evidence>
<name>A0A2H3D0N5_ARMGA</name>
<sequence length="140" mass="16248">MFFQPSAVFEALEMLSASNKGPYTPNGERLARCTLLKTSEGMDKAMEGDKPWATHSSRSEEQEKLEEGMLKVEEYLGKVKEDRLEVAEDMRQVEERRHEVEKRRREVEGFRGVVMKLSMRSRSSAIRRKEGYVSRLLVAY</sequence>
<gene>
    <name evidence="2" type="ORF">ARMGADRAFT_1085707</name>
</gene>
<dbReference type="InParanoid" id="A0A2H3D0N5"/>
<dbReference type="Proteomes" id="UP000217790">
    <property type="component" value="Unassembled WGS sequence"/>
</dbReference>
<organism evidence="2 3">
    <name type="scientific">Armillaria gallica</name>
    <name type="common">Bulbous honey fungus</name>
    <name type="synonym">Armillaria bulbosa</name>
    <dbReference type="NCBI Taxonomy" id="47427"/>
    <lineage>
        <taxon>Eukaryota</taxon>
        <taxon>Fungi</taxon>
        <taxon>Dikarya</taxon>
        <taxon>Basidiomycota</taxon>
        <taxon>Agaricomycotina</taxon>
        <taxon>Agaricomycetes</taxon>
        <taxon>Agaricomycetidae</taxon>
        <taxon>Agaricales</taxon>
        <taxon>Marasmiineae</taxon>
        <taxon>Physalacriaceae</taxon>
        <taxon>Armillaria</taxon>
    </lineage>
</organism>
<proteinExistence type="predicted"/>
<reference evidence="3" key="1">
    <citation type="journal article" date="2017" name="Nat. Ecol. Evol.">
        <title>Genome expansion and lineage-specific genetic innovations in the forest pathogenic fungi Armillaria.</title>
        <authorList>
            <person name="Sipos G."/>
            <person name="Prasanna A.N."/>
            <person name="Walter M.C."/>
            <person name="O'Connor E."/>
            <person name="Balint B."/>
            <person name="Krizsan K."/>
            <person name="Kiss B."/>
            <person name="Hess J."/>
            <person name="Varga T."/>
            <person name="Slot J."/>
            <person name="Riley R."/>
            <person name="Boka B."/>
            <person name="Rigling D."/>
            <person name="Barry K."/>
            <person name="Lee J."/>
            <person name="Mihaltcheva S."/>
            <person name="LaButti K."/>
            <person name="Lipzen A."/>
            <person name="Waldron R."/>
            <person name="Moloney N.M."/>
            <person name="Sperisen C."/>
            <person name="Kredics L."/>
            <person name="Vagvoelgyi C."/>
            <person name="Patrignani A."/>
            <person name="Fitzpatrick D."/>
            <person name="Nagy I."/>
            <person name="Doyle S."/>
            <person name="Anderson J.B."/>
            <person name="Grigoriev I.V."/>
            <person name="Gueldener U."/>
            <person name="Muensterkoetter M."/>
            <person name="Nagy L.G."/>
        </authorList>
    </citation>
    <scope>NUCLEOTIDE SEQUENCE [LARGE SCALE GENOMIC DNA]</scope>
    <source>
        <strain evidence="3">Ar21-2</strain>
    </source>
</reference>
<evidence type="ECO:0000313" key="2">
    <source>
        <dbReference type="EMBL" id="PBK87294.1"/>
    </source>
</evidence>
<feature type="region of interest" description="Disordered" evidence="1">
    <location>
        <begin position="45"/>
        <end position="66"/>
    </location>
</feature>
<keyword evidence="3" id="KW-1185">Reference proteome</keyword>
<accession>A0A2H3D0N5</accession>
<protein>
    <submittedName>
        <fullName evidence="2">Uncharacterized protein</fullName>
    </submittedName>
</protein>
<evidence type="ECO:0000256" key="1">
    <source>
        <dbReference type="SAM" id="MobiDB-lite"/>
    </source>
</evidence>